<protein>
    <recommendedName>
        <fullName evidence="5">Lipoprotein</fullName>
    </recommendedName>
</protein>
<proteinExistence type="predicted"/>
<sequence>MRSLLPSLLTVPAVLMLASCANNPFAKSPPPPETTQGWRQAVVDVPLPATRKDFAKKFPKVVPVKTGEAFATFSFSHSSEPQDYEFYILNHDARLMLQVGYKQKPVVVEDKRARAAANVSAAADLVTPAPDVPESIVAGVVADGTTAAAPDPSLDPLVITMDGVKRLKVTPLPEDSIVSAQIVLKKEIRFLGISTQSEVAAEKTEAAARKKKPARRK</sequence>
<accession>A0A366HR55</accession>
<dbReference type="AlphaFoldDB" id="A0A366HR55"/>
<gene>
    <name evidence="3" type="ORF">DES53_102340</name>
</gene>
<comment type="caution">
    <text evidence="3">The sequence shown here is derived from an EMBL/GenBank/DDBJ whole genome shotgun (WGS) entry which is preliminary data.</text>
</comment>
<feature type="chain" id="PRO_5016859932" description="Lipoprotein" evidence="2">
    <location>
        <begin position="27"/>
        <end position="217"/>
    </location>
</feature>
<dbReference type="PROSITE" id="PS51257">
    <property type="entry name" value="PROKAR_LIPOPROTEIN"/>
    <property type="match status" value="1"/>
</dbReference>
<evidence type="ECO:0000256" key="2">
    <source>
        <dbReference type="SAM" id="SignalP"/>
    </source>
</evidence>
<dbReference type="Proteomes" id="UP000253426">
    <property type="component" value="Unassembled WGS sequence"/>
</dbReference>
<evidence type="ECO:0000256" key="1">
    <source>
        <dbReference type="SAM" id="MobiDB-lite"/>
    </source>
</evidence>
<name>A0A366HR55_9BACT</name>
<keyword evidence="4" id="KW-1185">Reference proteome</keyword>
<organism evidence="3 4">
    <name type="scientific">Roseimicrobium gellanilyticum</name>
    <dbReference type="NCBI Taxonomy" id="748857"/>
    <lineage>
        <taxon>Bacteria</taxon>
        <taxon>Pseudomonadati</taxon>
        <taxon>Verrucomicrobiota</taxon>
        <taxon>Verrucomicrobiia</taxon>
        <taxon>Verrucomicrobiales</taxon>
        <taxon>Verrucomicrobiaceae</taxon>
        <taxon>Roseimicrobium</taxon>
    </lineage>
</organism>
<feature type="region of interest" description="Disordered" evidence="1">
    <location>
        <begin position="198"/>
        <end position="217"/>
    </location>
</feature>
<evidence type="ECO:0000313" key="3">
    <source>
        <dbReference type="EMBL" id="RBP45956.1"/>
    </source>
</evidence>
<evidence type="ECO:0000313" key="4">
    <source>
        <dbReference type="Proteomes" id="UP000253426"/>
    </source>
</evidence>
<feature type="signal peptide" evidence="2">
    <location>
        <begin position="1"/>
        <end position="26"/>
    </location>
</feature>
<dbReference type="EMBL" id="QNRR01000002">
    <property type="protein sequence ID" value="RBP45956.1"/>
    <property type="molecule type" value="Genomic_DNA"/>
</dbReference>
<reference evidence="3 4" key="1">
    <citation type="submission" date="2018-06" db="EMBL/GenBank/DDBJ databases">
        <title>Genomic Encyclopedia of Type Strains, Phase IV (KMG-IV): sequencing the most valuable type-strain genomes for metagenomic binning, comparative biology and taxonomic classification.</title>
        <authorList>
            <person name="Goeker M."/>
        </authorList>
    </citation>
    <scope>NUCLEOTIDE SEQUENCE [LARGE SCALE GENOMIC DNA]</scope>
    <source>
        <strain evidence="3 4">DSM 25532</strain>
    </source>
</reference>
<dbReference type="RefSeq" id="WP_147263264.1">
    <property type="nucleotide sequence ID" value="NZ_QNRR01000002.1"/>
</dbReference>
<evidence type="ECO:0008006" key="5">
    <source>
        <dbReference type="Google" id="ProtNLM"/>
    </source>
</evidence>
<keyword evidence="2" id="KW-0732">Signal</keyword>